<dbReference type="GO" id="GO:0016491">
    <property type="term" value="F:oxidoreductase activity"/>
    <property type="evidence" value="ECO:0007669"/>
    <property type="project" value="UniProtKB-KW"/>
</dbReference>
<evidence type="ECO:0000256" key="2">
    <source>
        <dbReference type="ARBA" id="ARBA00022857"/>
    </source>
</evidence>
<dbReference type="EMBL" id="ML978140">
    <property type="protein sequence ID" value="KAF2093001.1"/>
    <property type="molecule type" value="Genomic_DNA"/>
</dbReference>
<evidence type="ECO:0000256" key="3">
    <source>
        <dbReference type="ARBA" id="ARBA00023002"/>
    </source>
</evidence>
<dbReference type="PRINTS" id="PR00081">
    <property type="entry name" value="GDHRDH"/>
</dbReference>
<protein>
    <submittedName>
        <fullName evidence="4">Retinol dehydrogenase</fullName>
    </submittedName>
</protein>
<dbReference type="Pfam" id="PF00106">
    <property type="entry name" value="adh_short"/>
    <property type="match status" value="1"/>
</dbReference>
<organism evidence="4 5">
    <name type="scientific">Rhizodiscina lignyota</name>
    <dbReference type="NCBI Taxonomy" id="1504668"/>
    <lineage>
        <taxon>Eukaryota</taxon>
        <taxon>Fungi</taxon>
        <taxon>Dikarya</taxon>
        <taxon>Ascomycota</taxon>
        <taxon>Pezizomycotina</taxon>
        <taxon>Dothideomycetes</taxon>
        <taxon>Pleosporomycetidae</taxon>
        <taxon>Aulographales</taxon>
        <taxon>Rhizodiscinaceae</taxon>
        <taxon>Rhizodiscina</taxon>
    </lineage>
</organism>
<evidence type="ECO:0000313" key="4">
    <source>
        <dbReference type="EMBL" id="KAF2093001.1"/>
    </source>
</evidence>
<comment type="similarity">
    <text evidence="1">Belongs to the short-chain dehydrogenases/reductases (SDR) family.</text>
</comment>
<evidence type="ECO:0000313" key="5">
    <source>
        <dbReference type="Proteomes" id="UP000799772"/>
    </source>
</evidence>
<dbReference type="InterPro" id="IPR036291">
    <property type="entry name" value="NAD(P)-bd_dom_sf"/>
</dbReference>
<sequence length="326" mass="35371">MSFFLAFIHRQFIYTPPAPTASFKGKTAIVTGASSGLGKEACRWMVRLGASHVILACRNIEKGKAAAQDIEATTSCPSGTLDVWHLDLSSYKSVQAFGDKVKAELPRLDVLIANAGIGTRKWGVTEDNEETITTNVVSLFLLAFLVYPKLRETAAQYHIQTHFTITASELYEVAKFKERKAPAGQLFATLSDKSKSSMSDRYNVSKLLEVFMVKQMASMSPLGSKNVIINCVAPGLCDTELARDYSGAAVDLAKKILCRPSEVGARTLVYGASAGPESHGQYVPDCKIKPTGGLTKGEAGEKLQKRVWVELRDKLEGILPGVTTMS</sequence>
<dbReference type="PANTHER" id="PTHR24320:SF252">
    <property type="entry name" value="DEHYDROGENASE_REDUCTASE FAMILY PROTEIN, PUTATIVE (AFU_ORTHOLOGUE AFUA_3G08550)-RELATED"/>
    <property type="match status" value="1"/>
</dbReference>
<comment type="caution">
    <text evidence="4">The sequence shown here is derived from an EMBL/GenBank/DDBJ whole genome shotgun (WGS) entry which is preliminary data.</text>
</comment>
<evidence type="ECO:0000256" key="1">
    <source>
        <dbReference type="ARBA" id="ARBA00006484"/>
    </source>
</evidence>
<gene>
    <name evidence="4" type="ORF">NA57DRAFT_49156</name>
</gene>
<dbReference type="SUPFAM" id="SSF51735">
    <property type="entry name" value="NAD(P)-binding Rossmann-fold domains"/>
    <property type="match status" value="1"/>
</dbReference>
<dbReference type="InterPro" id="IPR002347">
    <property type="entry name" value="SDR_fam"/>
</dbReference>
<dbReference type="AlphaFoldDB" id="A0A9P4I757"/>
<dbReference type="Gene3D" id="3.40.50.720">
    <property type="entry name" value="NAD(P)-binding Rossmann-like Domain"/>
    <property type="match status" value="1"/>
</dbReference>
<keyword evidence="5" id="KW-1185">Reference proteome</keyword>
<keyword evidence="3" id="KW-0560">Oxidoreductase</keyword>
<dbReference type="PANTHER" id="PTHR24320">
    <property type="entry name" value="RETINOL DEHYDROGENASE"/>
    <property type="match status" value="1"/>
</dbReference>
<dbReference type="OrthoDB" id="542013at2759"/>
<reference evidence="4" key="1">
    <citation type="journal article" date="2020" name="Stud. Mycol.">
        <title>101 Dothideomycetes genomes: a test case for predicting lifestyles and emergence of pathogens.</title>
        <authorList>
            <person name="Haridas S."/>
            <person name="Albert R."/>
            <person name="Binder M."/>
            <person name="Bloem J."/>
            <person name="Labutti K."/>
            <person name="Salamov A."/>
            <person name="Andreopoulos B."/>
            <person name="Baker S."/>
            <person name="Barry K."/>
            <person name="Bills G."/>
            <person name="Bluhm B."/>
            <person name="Cannon C."/>
            <person name="Castanera R."/>
            <person name="Culley D."/>
            <person name="Daum C."/>
            <person name="Ezra D."/>
            <person name="Gonzalez J."/>
            <person name="Henrissat B."/>
            <person name="Kuo A."/>
            <person name="Liang C."/>
            <person name="Lipzen A."/>
            <person name="Lutzoni F."/>
            <person name="Magnuson J."/>
            <person name="Mondo S."/>
            <person name="Nolan M."/>
            <person name="Ohm R."/>
            <person name="Pangilinan J."/>
            <person name="Park H.-J."/>
            <person name="Ramirez L."/>
            <person name="Alfaro M."/>
            <person name="Sun H."/>
            <person name="Tritt A."/>
            <person name="Yoshinaga Y."/>
            <person name="Zwiers L.-H."/>
            <person name="Turgeon B."/>
            <person name="Goodwin S."/>
            <person name="Spatafora J."/>
            <person name="Crous P."/>
            <person name="Grigoriev I."/>
        </authorList>
    </citation>
    <scope>NUCLEOTIDE SEQUENCE</scope>
    <source>
        <strain evidence="4">CBS 133067</strain>
    </source>
</reference>
<keyword evidence="2" id="KW-0521">NADP</keyword>
<proteinExistence type="inferred from homology"/>
<accession>A0A9P4I757</accession>
<name>A0A9P4I757_9PEZI</name>
<dbReference type="Proteomes" id="UP000799772">
    <property type="component" value="Unassembled WGS sequence"/>
</dbReference>